<dbReference type="InterPro" id="IPR000719">
    <property type="entry name" value="Prot_kinase_dom"/>
</dbReference>
<dbReference type="InterPro" id="IPR000408">
    <property type="entry name" value="Reg_chr_condens"/>
</dbReference>
<dbReference type="Pfam" id="PF00069">
    <property type="entry name" value="Pkinase"/>
    <property type="match status" value="1"/>
</dbReference>
<evidence type="ECO:0000313" key="4">
    <source>
        <dbReference type="EMBL" id="KAK8897458.1"/>
    </source>
</evidence>
<dbReference type="InterPro" id="IPR011009">
    <property type="entry name" value="Kinase-like_dom_sf"/>
</dbReference>
<dbReference type="SUPFAM" id="SSF50985">
    <property type="entry name" value="RCC1/BLIP-II"/>
    <property type="match status" value="1"/>
</dbReference>
<feature type="compositionally biased region" description="Basic and acidic residues" evidence="2">
    <location>
        <begin position="219"/>
        <end position="235"/>
    </location>
</feature>
<dbReference type="Gene3D" id="3.30.200.20">
    <property type="entry name" value="Phosphorylase Kinase, domain 1"/>
    <property type="match status" value="1"/>
</dbReference>
<feature type="region of interest" description="Disordered" evidence="2">
    <location>
        <begin position="196"/>
        <end position="268"/>
    </location>
</feature>
<dbReference type="InterPro" id="IPR009091">
    <property type="entry name" value="RCC1/BLIP-II"/>
</dbReference>
<evidence type="ECO:0000259" key="3">
    <source>
        <dbReference type="PROSITE" id="PS50011"/>
    </source>
</evidence>
<dbReference type="Gene3D" id="2.130.10.30">
    <property type="entry name" value="Regulator of chromosome condensation 1/beta-lactamase-inhibitor protein II"/>
    <property type="match status" value="1"/>
</dbReference>
<name>A0ABR2L286_9EUKA</name>
<keyword evidence="5" id="KW-1185">Reference proteome</keyword>
<dbReference type="InterPro" id="IPR050167">
    <property type="entry name" value="Ser_Thr_protein_kinase"/>
</dbReference>
<dbReference type="SUPFAM" id="SSF56112">
    <property type="entry name" value="Protein kinase-like (PK-like)"/>
    <property type="match status" value="1"/>
</dbReference>
<feature type="repeat" description="RCC1" evidence="1">
    <location>
        <begin position="71"/>
        <end position="123"/>
    </location>
</feature>
<dbReference type="Gene3D" id="1.10.510.10">
    <property type="entry name" value="Transferase(Phosphotransferase) domain 1"/>
    <property type="match status" value="1"/>
</dbReference>
<reference evidence="4 5" key="1">
    <citation type="submission" date="2024-04" db="EMBL/GenBank/DDBJ databases">
        <title>Tritrichomonas musculus Genome.</title>
        <authorList>
            <person name="Alves-Ferreira E."/>
            <person name="Grigg M."/>
            <person name="Lorenzi H."/>
            <person name="Galac M."/>
        </authorList>
    </citation>
    <scope>NUCLEOTIDE SEQUENCE [LARGE SCALE GENOMIC DNA]</scope>
    <source>
        <strain evidence="4 5">EAF2021</strain>
    </source>
</reference>
<dbReference type="PROSITE" id="PS50012">
    <property type="entry name" value="RCC1_3"/>
    <property type="match status" value="1"/>
</dbReference>
<proteinExistence type="predicted"/>
<accession>A0ABR2L286</accession>
<dbReference type="Pfam" id="PF13540">
    <property type="entry name" value="RCC1_2"/>
    <property type="match status" value="1"/>
</dbReference>
<dbReference type="PANTHER" id="PTHR23257:SF963">
    <property type="entry name" value="AT08303P"/>
    <property type="match status" value="1"/>
</dbReference>
<dbReference type="Proteomes" id="UP001470230">
    <property type="component" value="Unassembled WGS sequence"/>
</dbReference>
<dbReference type="EMBL" id="JAPFFF010000002">
    <property type="protein sequence ID" value="KAK8897458.1"/>
    <property type="molecule type" value="Genomic_DNA"/>
</dbReference>
<dbReference type="PANTHER" id="PTHR23257">
    <property type="entry name" value="SERINE-THREONINE PROTEIN KINASE"/>
    <property type="match status" value="1"/>
</dbReference>
<feature type="domain" description="Protein kinase" evidence="3">
    <location>
        <begin position="307"/>
        <end position="560"/>
    </location>
</feature>
<gene>
    <name evidence="4" type="ORF">M9Y10_015407</name>
</gene>
<comment type="caution">
    <text evidence="4">The sequence shown here is derived from an EMBL/GenBank/DDBJ whole genome shotgun (WGS) entry which is preliminary data.</text>
</comment>
<feature type="compositionally biased region" description="Polar residues" evidence="2">
    <location>
        <begin position="236"/>
        <end position="262"/>
    </location>
</feature>
<evidence type="ECO:0000256" key="2">
    <source>
        <dbReference type="SAM" id="MobiDB-lite"/>
    </source>
</evidence>
<evidence type="ECO:0000256" key="1">
    <source>
        <dbReference type="PROSITE-ProRule" id="PRU00235"/>
    </source>
</evidence>
<feature type="non-terminal residue" evidence="4">
    <location>
        <position position="1"/>
    </location>
</feature>
<protein>
    <recommendedName>
        <fullName evidence="3">Protein kinase domain-containing protein</fullName>
    </recommendedName>
</protein>
<evidence type="ECO:0000313" key="5">
    <source>
        <dbReference type="Proteomes" id="UP001470230"/>
    </source>
</evidence>
<sequence>PLSPVSLPGKEKAVSVACCDDFIIVLASSGKVFRSYPTEKLNFVESSELSGIKIVDISGTCDFCFALSDSGRVFALGTCEYGAMGFGQEECDFREFTEVTSLSEYKITGAFAGWHHSLFITSEGKVLACGCNSCGQLLLSSGPSSSGKFSQFQNDYREIFTPIETSVTSGASFCIAGSNSSIVFCGFVPPNTPNRVLRNTQDASSQPPQKAIMPPVDLSPKESTFDNQIESKKTESSLIPNSVKATNQEEAPSHTNLSTSESEAQKSHFKINDLEQQISDTNKNVSKLINSIEKKKTRIEILDQDSFHPIKELGSGLLGSSHLVSITDSIHSIGVLKVLNKNDPVIIQNVMRDLVQLNRFNHPNINKTYGIFLGNENIPPSILSHRCSQTIDDLVENKLISKTDSVCIIYQIASGMKHAHSLNIIHRNLKPSNVFVSSDQTVKICNFGIAKMMPQKEQLSLISGDDTKLFFFIAPEMMNDEPITEKVDVFSFGSLLYFILNNGEIPKMTVFDYIEGKTSDIPSSLTKSAKEMIEICMNRDPNVRPDFNTICENIFKHMFDFAEFTANEKQELKERMIKIKEISF</sequence>
<organism evidence="4 5">
    <name type="scientific">Tritrichomonas musculus</name>
    <dbReference type="NCBI Taxonomy" id="1915356"/>
    <lineage>
        <taxon>Eukaryota</taxon>
        <taxon>Metamonada</taxon>
        <taxon>Parabasalia</taxon>
        <taxon>Tritrichomonadida</taxon>
        <taxon>Tritrichomonadidae</taxon>
        <taxon>Tritrichomonas</taxon>
    </lineage>
</organism>
<feature type="compositionally biased region" description="Polar residues" evidence="2">
    <location>
        <begin position="196"/>
        <end position="208"/>
    </location>
</feature>
<dbReference type="PROSITE" id="PS50011">
    <property type="entry name" value="PROTEIN_KINASE_DOM"/>
    <property type="match status" value="1"/>
</dbReference>